<name>A0ACB9A474_9ASTR</name>
<dbReference type="Proteomes" id="UP001056120">
    <property type="component" value="Linkage Group LG25"/>
</dbReference>
<gene>
    <name evidence="1" type="ORF">L1987_74423</name>
</gene>
<evidence type="ECO:0000313" key="2">
    <source>
        <dbReference type="Proteomes" id="UP001056120"/>
    </source>
</evidence>
<sequence length="373" mass="40834">MVDNQYEEEEDEKGGDDNEGTDSDDDDDDDDDDGDGDGDDGDDNDDDHAADDVTVHVDNEPHVDDVAVEETSTSSSGSGSSDDNDDSSQDFGPDHYDQLAKLPRVIPTVSKAQDEADQSTRDVSDERIQALETQVSGLQSQVDDLLAREAQRAQTINDQNKVLAEMRILVNQLVERLDPQGEKAHNDKTTCHGIGIQKNPDDDDEPSAGDGFGEHQHVASNPSLTQGESEVIVEANMMTSGDNEANDANMLDNSLFFEDSDMDEADKIECLIDLDDLSDDDTEEEGLEEGEIVEVELECDNKKVVYEGCEGLIDTDVFEDDVIPEGFSEGVVESDASDPDLEKQNSDSAESLPKDTEMYKNTGMTKAQWMEMV</sequence>
<organism evidence="1 2">
    <name type="scientific">Smallanthus sonchifolius</name>
    <dbReference type="NCBI Taxonomy" id="185202"/>
    <lineage>
        <taxon>Eukaryota</taxon>
        <taxon>Viridiplantae</taxon>
        <taxon>Streptophyta</taxon>
        <taxon>Embryophyta</taxon>
        <taxon>Tracheophyta</taxon>
        <taxon>Spermatophyta</taxon>
        <taxon>Magnoliopsida</taxon>
        <taxon>eudicotyledons</taxon>
        <taxon>Gunneridae</taxon>
        <taxon>Pentapetalae</taxon>
        <taxon>asterids</taxon>
        <taxon>campanulids</taxon>
        <taxon>Asterales</taxon>
        <taxon>Asteraceae</taxon>
        <taxon>Asteroideae</taxon>
        <taxon>Heliantheae alliance</taxon>
        <taxon>Millerieae</taxon>
        <taxon>Smallanthus</taxon>
    </lineage>
</organism>
<evidence type="ECO:0000313" key="1">
    <source>
        <dbReference type="EMBL" id="KAI3704208.1"/>
    </source>
</evidence>
<proteinExistence type="predicted"/>
<reference evidence="2" key="1">
    <citation type="journal article" date="2022" name="Mol. Ecol. Resour.">
        <title>The genomes of chicory, endive, great burdock and yacon provide insights into Asteraceae palaeo-polyploidization history and plant inulin production.</title>
        <authorList>
            <person name="Fan W."/>
            <person name="Wang S."/>
            <person name="Wang H."/>
            <person name="Wang A."/>
            <person name="Jiang F."/>
            <person name="Liu H."/>
            <person name="Zhao H."/>
            <person name="Xu D."/>
            <person name="Zhang Y."/>
        </authorList>
    </citation>
    <scope>NUCLEOTIDE SEQUENCE [LARGE SCALE GENOMIC DNA]</scope>
    <source>
        <strain evidence="2">cv. Yunnan</strain>
    </source>
</reference>
<reference evidence="1 2" key="2">
    <citation type="journal article" date="2022" name="Mol. Ecol. Resour.">
        <title>The genomes of chicory, endive, great burdock and yacon provide insights into Asteraceae paleo-polyploidization history and plant inulin production.</title>
        <authorList>
            <person name="Fan W."/>
            <person name="Wang S."/>
            <person name="Wang H."/>
            <person name="Wang A."/>
            <person name="Jiang F."/>
            <person name="Liu H."/>
            <person name="Zhao H."/>
            <person name="Xu D."/>
            <person name="Zhang Y."/>
        </authorList>
    </citation>
    <scope>NUCLEOTIDE SEQUENCE [LARGE SCALE GENOMIC DNA]</scope>
    <source>
        <strain evidence="2">cv. Yunnan</strain>
        <tissue evidence="1">Leaves</tissue>
    </source>
</reference>
<protein>
    <submittedName>
        <fullName evidence="1">Uncharacterized protein</fullName>
    </submittedName>
</protein>
<dbReference type="EMBL" id="CM042042">
    <property type="protein sequence ID" value="KAI3704208.1"/>
    <property type="molecule type" value="Genomic_DNA"/>
</dbReference>
<comment type="caution">
    <text evidence="1">The sequence shown here is derived from an EMBL/GenBank/DDBJ whole genome shotgun (WGS) entry which is preliminary data.</text>
</comment>
<accession>A0ACB9A474</accession>
<keyword evidence="2" id="KW-1185">Reference proteome</keyword>